<evidence type="ECO:0000259" key="1">
    <source>
        <dbReference type="Pfam" id="PF01370"/>
    </source>
</evidence>
<reference evidence="3" key="1">
    <citation type="journal article" date="2019" name="Int. J. Syst. Evol. Microbiol.">
        <title>The Global Catalogue of Microorganisms (GCM) 10K type strain sequencing project: providing services to taxonomists for standard genome sequencing and annotation.</title>
        <authorList>
            <consortium name="The Broad Institute Genomics Platform"/>
            <consortium name="The Broad Institute Genome Sequencing Center for Infectious Disease"/>
            <person name="Wu L."/>
            <person name="Ma J."/>
        </authorList>
    </citation>
    <scope>NUCLEOTIDE SEQUENCE [LARGE SCALE GENOMIC DNA]</scope>
    <source>
        <strain evidence="3">JCM 16702</strain>
    </source>
</reference>
<dbReference type="SUPFAM" id="SSF51735">
    <property type="entry name" value="NAD(P)-binding Rossmann-fold domains"/>
    <property type="match status" value="1"/>
</dbReference>
<sequence length="336" mass="34895">MASSDTGRWARPLVVVLGASGFVGSVVTAALADRPVRLRAVARRPSAVPTGCLADVEVRRADLTQNARLADAVEGADAVIHLVAGGEYGPGRDGTADAERVNVGVMASLLDAMRGRRPGPPPAVLFAGAIHQVGVPPRTVLDGSEHDAPSDLFARHKQAAERMLLDATAEGAVRGVSLRLPPLYGHSPATGALGGGALAVMIRRALAGEPLTLWGDGTVRRDLLHVRDAAAAFLAALDHVGPLAGRHWLLGTGEGVPLERVFGCVAEIAAACRGGRPVPVRRVPPPPHAGPADLASVVVDASAFRGRTGWRPRVRLREGLEQTIMAAMRPARPAAK</sequence>
<dbReference type="EMBL" id="BAAAZG010000017">
    <property type="protein sequence ID" value="GAA4071967.1"/>
    <property type="molecule type" value="Genomic_DNA"/>
</dbReference>
<dbReference type="Proteomes" id="UP001500683">
    <property type="component" value="Unassembled WGS sequence"/>
</dbReference>
<comment type="caution">
    <text evidence="2">The sequence shown here is derived from an EMBL/GenBank/DDBJ whole genome shotgun (WGS) entry which is preliminary data.</text>
</comment>
<gene>
    <name evidence="2" type="ORF">GCM10022214_29930</name>
</gene>
<keyword evidence="3" id="KW-1185">Reference proteome</keyword>
<evidence type="ECO:0000313" key="3">
    <source>
        <dbReference type="Proteomes" id="UP001500683"/>
    </source>
</evidence>
<evidence type="ECO:0000313" key="2">
    <source>
        <dbReference type="EMBL" id="GAA4071967.1"/>
    </source>
</evidence>
<dbReference type="Gene3D" id="3.40.50.720">
    <property type="entry name" value="NAD(P)-binding Rossmann-like Domain"/>
    <property type="match status" value="1"/>
</dbReference>
<dbReference type="PANTHER" id="PTHR43245">
    <property type="entry name" value="BIFUNCTIONAL POLYMYXIN RESISTANCE PROTEIN ARNA"/>
    <property type="match status" value="1"/>
</dbReference>
<feature type="domain" description="NAD-dependent epimerase/dehydratase" evidence="1">
    <location>
        <begin position="14"/>
        <end position="250"/>
    </location>
</feature>
<name>A0ABP7VPY4_9ACTN</name>
<dbReference type="InterPro" id="IPR050177">
    <property type="entry name" value="Lipid_A_modif_metabolic_enz"/>
</dbReference>
<organism evidence="2 3">
    <name type="scientific">Actinomadura miaoliensis</name>
    <dbReference type="NCBI Taxonomy" id="430685"/>
    <lineage>
        <taxon>Bacteria</taxon>
        <taxon>Bacillati</taxon>
        <taxon>Actinomycetota</taxon>
        <taxon>Actinomycetes</taxon>
        <taxon>Streptosporangiales</taxon>
        <taxon>Thermomonosporaceae</taxon>
        <taxon>Actinomadura</taxon>
    </lineage>
</organism>
<proteinExistence type="predicted"/>
<accession>A0ABP7VPY4</accession>
<dbReference type="Pfam" id="PF01370">
    <property type="entry name" value="Epimerase"/>
    <property type="match status" value="1"/>
</dbReference>
<dbReference type="InterPro" id="IPR036291">
    <property type="entry name" value="NAD(P)-bd_dom_sf"/>
</dbReference>
<protein>
    <submittedName>
        <fullName evidence="2">NAD-dependent epimerase/dehydratase family protein</fullName>
    </submittedName>
</protein>
<dbReference type="RefSeq" id="WP_344946799.1">
    <property type="nucleotide sequence ID" value="NZ_BAAAZG010000017.1"/>
</dbReference>
<dbReference type="InterPro" id="IPR001509">
    <property type="entry name" value="Epimerase_deHydtase"/>
</dbReference>